<name>A0A9X6NDV1_HYPEX</name>
<dbReference type="OrthoDB" id="532420at2759"/>
<dbReference type="PANTHER" id="PTHR11952:SF2">
    <property type="entry name" value="LD24639P"/>
    <property type="match status" value="1"/>
</dbReference>
<evidence type="ECO:0000256" key="4">
    <source>
        <dbReference type="ARBA" id="ARBA00022679"/>
    </source>
</evidence>
<organism evidence="7 8">
    <name type="scientific">Hypsibius exemplaris</name>
    <name type="common">Freshwater tardigrade</name>
    <dbReference type="NCBI Taxonomy" id="2072580"/>
    <lineage>
        <taxon>Eukaryota</taxon>
        <taxon>Metazoa</taxon>
        <taxon>Ecdysozoa</taxon>
        <taxon>Tardigrada</taxon>
        <taxon>Eutardigrada</taxon>
        <taxon>Parachela</taxon>
        <taxon>Hypsibioidea</taxon>
        <taxon>Hypsibiidae</taxon>
        <taxon>Hypsibius</taxon>
    </lineage>
</organism>
<dbReference type="SUPFAM" id="SSF53448">
    <property type="entry name" value="Nucleotide-diphospho-sugar transferases"/>
    <property type="match status" value="1"/>
</dbReference>
<dbReference type="FunFam" id="3.90.550.10:FF:000075">
    <property type="entry name" value="Probable UDP-N-acetylglucosamine pyrophosphorylase"/>
    <property type="match status" value="1"/>
</dbReference>
<dbReference type="Gene3D" id="3.90.550.10">
    <property type="entry name" value="Spore Coat Polysaccharide Biosynthesis Protein SpsA, Chain A"/>
    <property type="match status" value="1"/>
</dbReference>
<dbReference type="InterPro" id="IPR029044">
    <property type="entry name" value="Nucleotide-diphossugar_trans"/>
</dbReference>
<evidence type="ECO:0000256" key="3">
    <source>
        <dbReference type="ARBA" id="ARBA00012457"/>
    </source>
</evidence>
<dbReference type="GO" id="GO:0003977">
    <property type="term" value="F:UDP-N-acetylglucosamine diphosphorylase activity"/>
    <property type="evidence" value="ECO:0007669"/>
    <property type="project" value="UniProtKB-EC"/>
</dbReference>
<dbReference type="GO" id="GO:0006048">
    <property type="term" value="P:UDP-N-acetylglucosamine biosynthetic process"/>
    <property type="evidence" value="ECO:0007669"/>
    <property type="project" value="TreeGrafter"/>
</dbReference>
<dbReference type="EMBL" id="MTYJ01000262">
    <property type="protein sequence ID" value="OWA52320.1"/>
    <property type="molecule type" value="Genomic_DNA"/>
</dbReference>
<dbReference type="Proteomes" id="UP000192578">
    <property type="component" value="Unassembled WGS sequence"/>
</dbReference>
<evidence type="ECO:0000256" key="6">
    <source>
        <dbReference type="ARBA" id="ARBA00048493"/>
    </source>
</evidence>
<dbReference type="EC" id="2.7.7.23" evidence="3"/>
<keyword evidence="8" id="KW-1185">Reference proteome</keyword>
<protein>
    <recommendedName>
        <fullName evidence="3">UDP-N-acetylglucosamine diphosphorylase</fullName>
        <ecNumber evidence="3">2.7.7.23</ecNumber>
    </recommendedName>
</protein>
<dbReference type="AlphaFoldDB" id="A0A9X6NDV1"/>
<accession>A0A9X6NDV1</accession>
<evidence type="ECO:0000256" key="2">
    <source>
        <dbReference type="ARBA" id="ARBA00010401"/>
    </source>
</evidence>
<evidence type="ECO:0000256" key="5">
    <source>
        <dbReference type="ARBA" id="ARBA00022695"/>
    </source>
</evidence>
<evidence type="ECO:0000313" key="8">
    <source>
        <dbReference type="Proteomes" id="UP000192578"/>
    </source>
</evidence>
<dbReference type="CDD" id="cd04193">
    <property type="entry name" value="UDPGlcNAc_PPase"/>
    <property type="match status" value="1"/>
</dbReference>
<comment type="caution">
    <text evidence="7">The sequence shown here is derived from an EMBL/GenBank/DDBJ whole genome shotgun (WGS) entry which is preliminary data.</text>
</comment>
<comment type="pathway">
    <text evidence="1">Nucleotide-sugar biosynthesis; UDP-N-acetyl-alpha-D-glucosamine biosynthesis; UDP-N-acetyl-alpha-D-glucosamine from N-acetyl-alpha-D-glucosamine 1-phosphate: step 1/1.</text>
</comment>
<comment type="similarity">
    <text evidence="2">Belongs to the UDPGP type 1 family.</text>
</comment>
<proteinExistence type="inferred from homology"/>
<evidence type="ECO:0000256" key="1">
    <source>
        <dbReference type="ARBA" id="ARBA00005208"/>
    </source>
</evidence>
<keyword evidence="5" id="KW-0548">Nucleotidyltransferase</keyword>
<gene>
    <name evidence="7" type="ORF">BV898_16777</name>
</gene>
<keyword evidence="4" id="KW-0808">Transferase</keyword>
<dbReference type="PANTHER" id="PTHR11952">
    <property type="entry name" value="UDP- GLUCOSE PYROPHOSPHORYLASE"/>
    <property type="match status" value="1"/>
</dbReference>
<dbReference type="InterPro" id="IPR039741">
    <property type="entry name" value="UDP-sugar_pyrophosphorylase"/>
</dbReference>
<evidence type="ECO:0000313" key="7">
    <source>
        <dbReference type="EMBL" id="OWA52320.1"/>
    </source>
</evidence>
<dbReference type="InterPro" id="IPR002618">
    <property type="entry name" value="UDPGP_fam"/>
</dbReference>
<sequence>MNGILELESAPRFPPHLDAAVGMEELSVRLKDFHQEHLLQFWETLSDDQQSHYAGILKGVDFKHVAHMFQQTQASSQQAAEAIDRLMQPVPEDVYGGVNRNSPDELAEFWRRGLEVIANGEVAVVLLAGGQGTRLGVNYPKGMYNVGLPSGKSLYQIQAERILRLQELAAHACGKRGTVPWYIMTSEHTRHTTDDFFARHGYFGLDASSVVLFEQEMLPCFDFEGKIILEKPNKFAAAPGGNGGLYRALLKEGVLADMDRRGIKYVHVFGVDNILVKVADPHFLGYCVAKGLECGNKVVQKTAPNEAVGVVCLVNGVWQVVEYSEILPETAQKHLPDGSLMFNAGNIANHFFTLDFLHHVCNDLEPQLKYHIAKKKIPHLDAAGHPVIPTKPNGIKMEKFVFDVFQFARKFAVWEVIRKDEFAPLKNADDAADDTPTTARRAIFDLHSRYIEAAGGSFVDQTDRALTNGHAEHVVCEISPLVSYAGEGLADIVQGKRFESPLSLTAAQETLSRL</sequence>
<reference evidence="8" key="1">
    <citation type="submission" date="2017-01" db="EMBL/GenBank/DDBJ databases">
        <title>Comparative genomics of anhydrobiosis in the tardigrade Hypsibius dujardini.</title>
        <authorList>
            <person name="Yoshida Y."/>
            <person name="Koutsovoulos G."/>
            <person name="Laetsch D."/>
            <person name="Stevens L."/>
            <person name="Kumar S."/>
            <person name="Horikawa D."/>
            <person name="Ishino K."/>
            <person name="Komine S."/>
            <person name="Tomita M."/>
            <person name="Blaxter M."/>
            <person name="Arakawa K."/>
        </authorList>
    </citation>
    <scope>NUCLEOTIDE SEQUENCE [LARGE SCALE GENOMIC DNA]</scope>
    <source>
        <strain evidence="8">Z151</strain>
    </source>
</reference>
<comment type="catalytic activity">
    <reaction evidence="6">
        <text>N-acetyl-alpha-D-glucosamine 1-phosphate + UTP + H(+) = UDP-N-acetyl-alpha-D-glucosamine + diphosphate</text>
        <dbReference type="Rhea" id="RHEA:13509"/>
        <dbReference type="ChEBI" id="CHEBI:15378"/>
        <dbReference type="ChEBI" id="CHEBI:33019"/>
        <dbReference type="ChEBI" id="CHEBI:46398"/>
        <dbReference type="ChEBI" id="CHEBI:57705"/>
        <dbReference type="ChEBI" id="CHEBI:57776"/>
        <dbReference type="EC" id="2.7.7.23"/>
    </reaction>
</comment>
<dbReference type="Pfam" id="PF01704">
    <property type="entry name" value="UDPGP"/>
    <property type="match status" value="1"/>
</dbReference>